<evidence type="ECO:0000256" key="7">
    <source>
        <dbReference type="PROSITE-ProRule" id="PRU01172"/>
    </source>
</evidence>
<dbReference type="SUPFAM" id="SSF49899">
    <property type="entry name" value="Concanavalin A-like lectins/glucanases"/>
    <property type="match status" value="1"/>
</dbReference>
<keyword evidence="3 9" id="KW-0812">Transmembrane</keyword>
<dbReference type="RefSeq" id="XP_039618628.1">
    <property type="nucleotide sequence ID" value="XM_039762694.1"/>
</dbReference>
<feature type="compositionally biased region" description="Polar residues" evidence="8">
    <location>
        <begin position="979"/>
        <end position="991"/>
    </location>
</feature>
<evidence type="ECO:0000256" key="5">
    <source>
        <dbReference type="ARBA" id="ARBA00023136"/>
    </source>
</evidence>
<dbReference type="InterPro" id="IPR000203">
    <property type="entry name" value="GPS"/>
</dbReference>
<feature type="transmembrane region" description="Helical" evidence="9">
    <location>
        <begin position="777"/>
        <end position="802"/>
    </location>
</feature>
<dbReference type="RefSeq" id="XP_039618629.1">
    <property type="nucleotide sequence ID" value="XM_039762695.1"/>
</dbReference>
<feature type="transmembrane region" description="Helical" evidence="9">
    <location>
        <begin position="814"/>
        <end position="832"/>
    </location>
</feature>
<dbReference type="PRINTS" id="PR00249">
    <property type="entry name" value="GPCRSECRETIN"/>
</dbReference>
<comment type="caution">
    <text evidence="14">The sequence shown here is derived from an EMBL/GenBank/DDBJ whole genome shotgun (WGS) entry which is preliminary data.</text>
</comment>
<keyword evidence="15" id="KW-1185">Reference proteome</keyword>
<dbReference type="FunFam" id="1.20.1070.10:FF:000252">
    <property type="entry name" value="Adhesion G protein-coupled receptor D2"/>
    <property type="match status" value="1"/>
</dbReference>
<feature type="domain" description="GAIN-B" evidence="11">
    <location>
        <begin position="525"/>
        <end position="700"/>
    </location>
</feature>
<dbReference type="InterPro" id="IPR017981">
    <property type="entry name" value="GPCR_2-like_7TM"/>
</dbReference>
<proteinExistence type="inferred from homology"/>
<evidence type="ECO:0000259" key="11">
    <source>
        <dbReference type="PROSITE" id="PS50221"/>
    </source>
</evidence>
<feature type="domain" description="Pentraxin (PTX)" evidence="13">
    <location>
        <begin position="118"/>
        <end position="324"/>
    </location>
</feature>
<keyword evidence="4 9" id="KW-1133">Transmembrane helix</keyword>
<keyword evidence="5 9" id="KW-0472">Membrane</keyword>
<feature type="transmembrane region" description="Helical" evidence="9">
    <location>
        <begin position="933"/>
        <end position="955"/>
    </location>
</feature>
<dbReference type="PANTHER" id="PTHR12011:SF58">
    <property type="entry name" value="ADHESION G-PROTEIN COUPLED RECEPTOR D2"/>
    <property type="match status" value="1"/>
</dbReference>
<dbReference type="InterPro" id="IPR000832">
    <property type="entry name" value="GPCR_2_secretin-like"/>
</dbReference>
<evidence type="ECO:0000313" key="15">
    <source>
        <dbReference type="Proteomes" id="UP000886611"/>
    </source>
</evidence>
<dbReference type="Gene3D" id="2.60.220.50">
    <property type="match status" value="1"/>
</dbReference>
<dbReference type="OrthoDB" id="1100386at2759"/>
<dbReference type="AlphaFoldDB" id="A0A8X8BTJ4"/>
<evidence type="ECO:0000256" key="4">
    <source>
        <dbReference type="ARBA" id="ARBA00022989"/>
    </source>
</evidence>
<dbReference type="Pfam" id="PF00354">
    <property type="entry name" value="Pentaxin"/>
    <property type="match status" value="1"/>
</dbReference>
<dbReference type="InterPro" id="IPR001759">
    <property type="entry name" value="PTX_dom"/>
</dbReference>
<dbReference type="PROSITE" id="PS50261">
    <property type="entry name" value="G_PROTEIN_RECEP_F2_4"/>
    <property type="match status" value="1"/>
</dbReference>
<dbReference type="GO" id="GO:0007189">
    <property type="term" value="P:adenylate cyclase-activating G protein-coupled receptor signaling pathway"/>
    <property type="evidence" value="ECO:0007669"/>
    <property type="project" value="TreeGrafter"/>
</dbReference>
<dbReference type="PROSITE" id="PS51828">
    <property type="entry name" value="PTX_2"/>
    <property type="match status" value="1"/>
</dbReference>
<dbReference type="PANTHER" id="PTHR12011">
    <property type="entry name" value="ADHESION G-PROTEIN COUPLED RECEPTOR"/>
    <property type="match status" value="1"/>
</dbReference>
<keyword evidence="6" id="KW-1015">Disulfide bond</keyword>
<feature type="non-terminal residue" evidence="14">
    <location>
        <position position="1050"/>
    </location>
</feature>
<dbReference type="Gene3D" id="1.20.1070.10">
    <property type="entry name" value="Rhodopsin 7-helix transmembrane proteins"/>
    <property type="match status" value="1"/>
</dbReference>
<evidence type="ECO:0000256" key="8">
    <source>
        <dbReference type="SAM" id="MobiDB-lite"/>
    </source>
</evidence>
<dbReference type="EMBL" id="JAATIS010000147">
    <property type="protein sequence ID" value="KAG2469888.1"/>
    <property type="molecule type" value="Genomic_DNA"/>
</dbReference>
<feature type="transmembrane region" description="Helical" evidence="9">
    <location>
        <begin position="852"/>
        <end position="881"/>
    </location>
</feature>
<name>A0A8X8BTJ4_POLSE</name>
<evidence type="ECO:0000256" key="2">
    <source>
        <dbReference type="ARBA" id="ARBA00007343"/>
    </source>
</evidence>
<organism evidence="14 15">
    <name type="scientific">Polypterus senegalus</name>
    <name type="common">Senegal bichir</name>
    <dbReference type="NCBI Taxonomy" id="55291"/>
    <lineage>
        <taxon>Eukaryota</taxon>
        <taxon>Metazoa</taxon>
        <taxon>Chordata</taxon>
        <taxon>Craniata</taxon>
        <taxon>Vertebrata</taxon>
        <taxon>Euteleostomi</taxon>
        <taxon>Actinopterygii</taxon>
        <taxon>Polypteriformes</taxon>
        <taxon>Polypteridae</taxon>
        <taxon>Polypterus</taxon>
    </lineage>
</organism>
<dbReference type="GeneID" id="120535110"/>
<accession>A0A8X8BTJ4</accession>
<dbReference type="Gene3D" id="2.60.120.200">
    <property type="match status" value="1"/>
</dbReference>
<feature type="transmembrane region" description="Helical" evidence="9">
    <location>
        <begin position="902"/>
        <end position="927"/>
    </location>
</feature>
<feature type="transmembrane region" description="Helical" evidence="9">
    <location>
        <begin position="748"/>
        <end position="765"/>
    </location>
</feature>
<comment type="similarity">
    <text evidence="2">Belongs to the G-protein coupled receptor 2 family. Adhesion G-protein coupled receptor (ADGR) subfamily.</text>
</comment>
<dbReference type="InterPro" id="IPR057244">
    <property type="entry name" value="GAIN_B"/>
</dbReference>
<dbReference type="InterPro" id="IPR046338">
    <property type="entry name" value="GAIN_dom_sf"/>
</dbReference>
<evidence type="ECO:0000259" key="13">
    <source>
        <dbReference type="PROSITE" id="PS51828"/>
    </source>
</evidence>
<evidence type="ECO:0000259" key="12">
    <source>
        <dbReference type="PROSITE" id="PS50261"/>
    </source>
</evidence>
<feature type="chain" id="PRO_5036488156" evidence="10">
    <location>
        <begin position="26"/>
        <end position="1050"/>
    </location>
</feature>
<dbReference type="SUPFAM" id="SSF81321">
    <property type="entry name" value="Family A G protein-coupled receptor-like"/>
    <property type="match status" value="1"/>
</dbReference>
<evidence type="ECO:0000256" key="10">
    <source>
        <dbReference type="SAM" id="SignalP"/>
    </source>
</evidence>
<dbReference type="SMART" id="SM00303">
    <property type="entry name" value="GPS"/>
    <property type="match status" value="1"/>
</dbReference>
<feature type="transmembrane region" description="Helical" evidence="9">
    <location>
        <begin position="711"/>
        <end position="736"/>
    </location>
</feature>
<dbReference type="GO" id="GO:0007166">
    <property type="term" value="P:cell surface receptor signaling pathway"/>
    <property type="evidence" value="ECO:0007669"/>
    <property type="project" value="InterPro"/>
</dbReference>
<evidence type="ECO:0000256" key="9">
    <source>
        <dbReference type="SAM" id="Phobius"/>
    </source>
</evidence>
<evidence type="ECO:0000256" key="3">
    <source>
        <dbReference type="ARBA" id="ARBA00022692"/>
    </source>
</evidence>
<dbReference type="SMART" id="SM00159">
    <property type="entry name" value="PTX"/>
    <property type="match status" value="1"/>
</dbReference>
<evidence type="ECO:0000256" key="1">
    <source>
        <dbReference type="ARBA" id="ARBA00004141"/>
    </source>
</evidence>
<dbReference type="Pfam" id="PF01825">
    <property type="entry name" value="GPS"/>
    <property type="match status" value="1"/>
</dbReference>
<protein>
    <submittedName>
        <fullName evidence="14">AGRD2 protein</fullName>
    </submittedName>
</protein>
<evidence type="ECO:0000256" key="6">
    <source>
        <dbReference type="ARBA" id="ARBA00023157"/>
    </source>
</evidence>
<feature type="non-terminal residue" evidence="14">
    <location>
        <position position="1"/>
    </location>
</feature>
<evidence type="ECO:0000313" key="14">
    <source>
        <dbReference type="EMBL" id="KAG2469888.1"/>
    </source>
</evidence>
<dbReference type="InterPro" id="IPR013320">
    <property type="entry name" value="ConA-like_dom_sf"/>
</dbReference>
<dbReference type="GO" id="GO:0005886">
    <property type="term" value="C:plasma membrane"/>
    <property type="evidence" value="ECO:0007669"/>
    <property type="project" value="UniProtKB-SubCell"/>
</dbReference>
<gene>
    <name evidence="14" type="primary">Adgrd2</name>
    <name evidence="14" type="ORF">GTO96_0022375</name>
</gene>
<dbReference type="PROSITE" id="PS50221">
    <property type="entry name" value="GAIN_B"/>
    <property type="match status" value="1"/>
</dbReference>
<feature type="signal peptide" evidence="10">
    <location>
        <begin position="1"/>
        <end position="25"/>
    </location>
</feature>
<comment type="subcellular location">
    <subcellularLocation>
        <location evidence="1">Membrane</location>
        <topology evidence="1">Multi-pass membrane protein</topology>
    </subcellularLocation>
</comment>
<dbReference type="Pfam" id="PF00002">
    <property type="entry name" value="7tm_2"/>
    <property type="match status" value="1"/>
</dbReference>
<feature type="region of interest" description="Disordered" evidence="8">
    <location>
        <begin position="979"/>
        <end position="1006"/>
    </location>
</feature>
<reference evidence="14 15" key="1">
    <citation type="journal article" date="2021" name="Cell">
        <title>Tracing the genetic footprints of vertebrate landing in non-teleost ray-finned fishes.</title>
        <authorList>
            <person name="Bi X."/>
            <person name="Wang K."/>
            <person name="Yang L."/>
            <person name="Pan H."/>
            <person name="Jiang H."/>
            <person name="Wei Q."/>
            <person name="Fang M."/>
            <person name="Yu H."/>
            <person name="Zhu C."/>
            <person name="Cai Y."/>
            <person name="He Y."/>
            <person name="Gan X."/>
            <person name="Zeng H."/>
            <person name="Yu D."/>
            <person name="Zhu Y."/>
            <person name="Jiang H."/>
            <person name="Qiu Q."/>
            <person name="Yang H."/>
            <person name="Zhang Y.E."/>
            <person name="Wang W."/>
            <person name="Zhu M."/>
            <person name="He S."/>
            <person name="Zhang G."/>
        </authorList>
    </citation>
    <scope>NUCLEOTIDE SEQUENCE [LARGE SCALE GENOMIC DNA]</scope>
    <source>
        <strain evidence="14">Bchr_013</strain>
    </source>
</reference>
<dbReference type="GO" id="GO:0004930">
    <property type="term" value="F:G protein-coupled receptor activity"/>
    <property type="evidence" value="ECO:0007669"/>
    <property type="project" value="InterPro"/>
</dbReference>
<feature type="domain" description="G-protein coupled receptors family 2 profile 2" evidence="12">
    <location>
        <begin position="709"/>
        <end position="956"/>
    </location>
</feature>
<sequence>MNGPWQRLLFCFFLRLVSRLFGVSAILPELESSESNEVNTSLSVLETSENFYQYMSYSLDFWQAYKHCKHRFGKLPLNTPDEIEQINKLLLAVKQKKPIWLNDGQHEHLFENQKRAMQLPVLTFPNTNHTKHAKVQLTFPALHAVTVCSRVQWDTKASHVSTIFSYASPSFINEFQLRGQKDHKGDISLALIVHGHHTAYRALFENDGKWHHVCVTWQKSNGKWAIFVDGKEGHSGVSVHSLQNIEGNGVFIIGQDQDVLGGNFSDAFSGNISDLNIWSEVLDKKQIEGVESCALIMQNQLFCWDVSKMTIEKNVKQSTMSLTCPDPRQSPIEECRTLSSSSSYPQQSFKACKEERPFVCKIQKDSYIKLKEFEDNDKPFITNLIEESNSPVIALGLSSTSPKNLTTLEAQQVLQYTKQALERVNGSLAPSDLLTLVQFLTYVSDMDFDENETMETVDGLGQSFIEVAGEIFEEKHVHRWTEISQVVSGPMTVVQSIDRMAANLNTLMMTKRGEVVLQGKNIKLQFTQRILNENTSSSDFHGPNSNQESAVDYISVPSEQLEELKRKGNQKVTFINTWYGSLHPFFVNGSSTHNDSSVSDGSQRLIGTILGSSVISTTAYSDIQKTNLAVHYRLQHKIETIPGIELKPSCTFWNYSLRPYEGGSWSTEGCFVTSTGPNSTSCFCNHTTNFAVLLQIYELQTTPAEDSMLRLLTFIGCGVSFFSLILTFILFIAVGVPSSDRTTVHKNLIVALATAEILLMFSDLASKNKEACIAVTALLHLFFMASFTWMLVEGLLLWSKVVSVNISEDRRMKFYYIIGWGLPVIIVGITLATSFNKYVADNYCWLNVQTDIIWSFVGPVLFVLFVNTVVLFRVVVVTVASARRRSKMMTPSCSTKSQKLELTWAATKPVLILLPVLGLTWLCGIFVNFTVVLAYIFIAMNAFQGLYIFLVYAVYNSEVRNAIQRMKEKKKALSFTNCSQPASFLSSPRNTDTSDHQKKSLPSLENSVSSIVQNGSMDKSLFYKNNGFRKESFVNFSVKPASKNQVDKTG</sequence>
<dbReference type="Proteomes" id="UP000886611">
    <property type="component" value="Unassembled WGS sequence"/>
</dbReference>
<comment type="caution">
    <text evidence="7">Lacks conserved residue(s) required for the propagation of feature annotation.</text>
</comment>
<keyword evidence="10" id="KW-0732">Signal</keyword>